<protein>
    <recommendedName>
        <fullName evidence="4">TIGR02206 family membrane protein</fullName>
    </recommendedName>
</protein>
<dbReference type="Proteomes" id="UP001596545">
    <property type="component" value="Unassembled WGS sequence"/>
</dbReference>
<evidence type="ECO:0000256" key="1">
    <source>
        <dbReference type="SAM" id="Phobius"/>
    </source>
</evidence>
<feature type="transmembrane region" description="Helical" evidence="1">
    <location>
        <begin position="6"/>
        <end position="26"/>
    </location>
</feature>
<keyword evidence="3" id="KW-1185">Reference proteome</keyword>
<dbReference type="EMBL" id="JBHTBL010000005">
    <property type="protein sequence ID" value="MFC7324638.1"/>
    <property type="molecule type" value="Genomic_DNA"/>
</dbReference>
<dbReference type="InterPro" id="IPR058349">
    <property type="entry name" value="DUF8036"/>
</dbReference>
<evidence type="ECO:0000313" key="3">
    <source>
        <dbReference type="Proteomes" id="UP001596545"/>
    </source>
</evidence>
<keyword evidence="1" id="KW-0472">Membrane</keyword>
<name>A0ABD6AK32_9EURY</name>
<dbReference type="Pfam" id="PF26119">
    <property type="entry name" value="DUF8036"/>
    <property type="match status" value="1"/>
</dbReference>
<proteinExistence type="predicted"/>
<keyword evidence="1" id="KW-0812">Transmembrane</keyword>
<evidence type="ECO:0000313" key="2">
    <source>
        <dbReference type="EMBL" id="MFC7324638.1"/>
    </source>
</evidence>
<reference evidence="2 3" key="1">
    <citation type="journal article" date="2019" name="Int. J. Syst. Evol. Microbiol.">
        <title>The Global Catalogue of Microorganisms (GCM) 10K type strain sequencing project: providing services to taxonomists for standard genome sequencing and annotation.</title>
        <authorList>
            <consortium name="The Broad Institute Genomics Platform"/>
            <consortium name="The Broad Institute Genome Sequencing Center for Infectious Disease"/>
            <person name="Wu L."/>
            <person name="Ma J."/>
        </authorList>
    </citation>
    <scope>NUCLEOTIDE SEQUENCE [LARGE SCALE GENOMIC DNA]</scope>
    <source>
        <strain evidence="2 3">CGMCC 1.12554</strain>
    </source>
</reference>
<sequence>MQWVDVARVSVAVNVAMLSALTWVWARNYLSFRSKHSVGLAAFGAVLLAQNALSLYFYLYHPVLAGWFATDMPSLAWQANVAVHVLQTVALGFLLWVTWD</sequence>
<accession>A0ABD6AK32</accession>
<dbReference type="RefSeq" id="WP_256408970.1">
    <property type="nucleotide sequence ID" value="NZ_JANHDN010000004.1"/>
</dbReference>
<gene>
    <name evidence="2" type="ORF">ACFQMF_08605</name>
</gene>
<organism evidence="2 3">
    <name type="scientific">Halorubrum rutilum</name>
    <dbReference type="NCBI Taxonomy" id="1364933"/>
    <lineage>
        <taxon>Archaea</taxon>
        <taxon>Methanobacteriati</taxon>
        <taxon>Methanobacteriota</taxon>
        <taxon>Stenosarchaea group</taxon>
        <taxon>Halobacteria</taxon>
        <taxon>Halobacteriales</taxon>
        <taxon>Haloferacaceae</taxon>
        <taxon>Halorubrum</taxon>
    </lineage>
</organism>
<comment type="caution">
    <text evidence="2">The sequence shown here is derived from an EMBL/GenBank/DDBJ whole genome shotgun (WGS) entry which is preliminary data.</text>
</comment>
<feature type="transmembrane region" description="Helical" evidence="1">
    <location>
        <begin position="38"/>
        <end position="59"/>
    </location>
</feature>
<keyword evidence="1" id="KW-1133">Transmembrane helix</keyword>
<evidence type="ECO:0008006" key="4">
    <source>
        <dbReference type="Google" id="ProtNLM"/>
    </source>
</evidence>
<dbReference type="AlphaFoldDB" id="A0ABD6AK32"/>
<feature type="transmembrane region" description="Helical" evidence="1">
    <location>
        <begin position="79"/>
        <end position="99"/>
    </location>
</feature>